<dbReference type="GO" id="GO:0016705">
    <property type="term" value="F:oxidoreductase activity, acting on paired donors, with incorporation or reduction of molecular oxygen"/>
    <property type="evidence" value="ECO:0007669"/>
    <property type="project" value="InterPro"/>
</dbReference>
<dbReference type="InterPro" id="IPR019949">
    <property type="entry name" value="CmoO-like"/>
</dbReference>
<sequence length="323" mass="34362">MRVSLLDRSRTREGESDAQAIATTVDRAVRADGLGFHRFWTAEHHAVPGVAGAAPAVLLAAIGARTRDIRLGTGGVMVPNHSPLVVAEQALVLEALSPGRVDLGLGGSLGFTAPIRRALGRTSLAEGEYRADVEKVLEYLEGRAEVTARPGTGPVPVFVLAVRGGLALAAELGLPAVVGGPVLRDADRLAAYFRDFRPSPAVPDPYLVVNVDVSVADTPERARELLLPEAWAFADSREVGEFRALRPVEEVRRLLDGTTREKKRRAVDDWLDSAIAGTPEQVEDALGDLLDDTGGAEVLANVSTYDREEVAAADAFLASLRTP</sequence>
<feature type="domain" description="Luciferase-like" evidence="2">
    <location>
        <begin position="1"/>
        <end position="294"/>
    </location>
</feature>
<comment type="similarity">
    <text evidence="1">To bacterial alkanal monooxygenase alpha and beta chains.</text>
</comment>
<dbReference type="OrthoDB" id="9780518at2"/>
<dbReference type="InterPro" id="IPR050766">
    <property type="entry name" value="Bact_Lucif_Oxidored"/>
</dbReference>
<dbReference type="InterPro" id="IPR036661">
    <property type="entry name" value="Luciferase-like_sf"/>
</dbReference>
<accession>A0A1M6HN55</accession>
<evidence type="ECO:0000313" key="3">
    <source>
        <dbReference type="EMBL" id="SHJ23627.1"/>
    </source>
</evidence>
<dbReference type="GO" id="GO:0005829">
    <property type="term" value="C:cytosol"/>
    <property type="evidence" value="ECO:0007669"/>
    <property type="project" value="TreeGrafter"/>
</dbReference>
<proteinExistence type="predicted"/>
<dbReference type="InterPro" id="IPR011251">
    <property type="entry name" value="Luciferase-like_dom"/>
</dbReference>
<dbReference type="STRING" id="758803.SAMN05421803_104240"/>
<dbReference type="PANTHER" id="PTHR30137">
    <property type="entry name" value="LUCIFERASE-LIKE MONOOXYGENASE"/>
    <property type="match status" value="1"/>
</dbReference>
<dbReference type="SUPFAM" id="SSF51679">
    <property type="entry name" value="Bacterial luciferase-like"/>
    <property type="match status" value="1"/>
</dbReference>
<protein>
    <submittedName>
        <fullName evidence="3">Luciferase family oxidoreductase, group 1</fullName>
    </submittedName>
</protein>
<evidence type="ECO:0000259" key="2">
    <source>
        <dbReference type="Pfam" id="PF00296"/>
    </source>
</evidence>
<gene>
    <name evidence="3" type="ORF">SAMN05421803_104240</name>
</gene>
<dbReference type="NCBIfam" id="TIGR03558">
    <property type="entry name" value="oxido_grp_1"/>
    <property type="match status" value="1"/>
</dbReference>
<evidence type="ECO:0000256" key="1">
    <source>
        <dbReference type="ARBA" id="ARBA00007789"/>
    </source>
</evidence>
<keyword evidence="4" id="KW-1185">Reference proteome</keyword>
<dbReference type="Proteomes" id="UP000184452">
    <property type="component" value="Unassembled WGS sequence"/>
</dbReference>
<reference evidence="3 4" key="1">
    <citation type="submission" date="2016-11" db="EMBL/GenBank/DDBJ databases">
        <authorList>
            <person name="Jaros S."/>
            <person name="Januszkiewicz K."/>
            <person name="Wedrychowicz H."/>
        </authorList>
    </citation>
    <scope>NUCLEOTIDE SEQUENCE [LARGE SCALE GENOMIC DNA]</scope>
    <source>
        <strain evidence="3 4">CGMCC 4.5723</strain>
    </source>
</reference>
<dbReference type="Pfam" id="PF00296">
    <property type="entry name" value="Bac_luciferase"/>
    <property type="match status" value="1"/>
</dbReference>
<evidence type="ECO:0000313" key="4">
    <source>
        <dbReference type="Proteomes" id="UP000184452"/>
    </source>
</evidence>
<organism evidence="3 4">
    <name type="scientific">Nocardiopsis flavescens</name>
    <dbReference type="NCBI Taxonomy" id="758803"/>
    <lineage>
        <taxon>Bacteria</taxon>
        <taxon>Bacillati</taxon>
        <taxon>Actinomycetota</taxon>
        <taxon>Actinomycetes</taxon>
        <taxon>Streptosporangiales</taxon>
        <taxon>Nocardiopsidaceae</taxon>
        <taxon>Nocardiopsis</taxon>
    </lineage>
</organism>
<name>A0A1M6HN55_9ACTN</name>
<dbReference type="PANTHER" id="PTHR30137:SF6">
    <property type="entry name" value="LUCIFERASE-LIKE MONOOXYGENASE"/>
    <property type="match status" value="1"/>
</dbReference>
<dbReference type="RefSeq" id="WP_073378081.1">
    <property type="nucleotide sequence ID" value="NZ_FQZK01000004.1"/>
</dbReference>
<dbReference type="EMBL" id="FQZK01000004">
    <property type="protein sequence ID" value="SHJ23627.1"/>
    <property type="molecule type" value="Genomic_DNA"/>
</dbReference>
<dbReference type="Gene3D" id="3.20.20.30">
    <property type="entry name" value="Luciferase-like domain"/>
    <property type="match status" value="1"/>
</dbReference>
<dbReference type="AlphaFoldDB" id="A0A1M6HN55"/>